<dbReference type="GO" id="GO:0000724">
    <property type="term" value="P:double-strand break repair via homologous recombination"/>
    <property type="evidence" value="ECO:0007669"/>
    <property type="project" value="TreeGrafter"/>
</dbReference>
<dbReference type="GO" id="GO:0003676">
    <property type="term" value="F:nucleic acid binding"/>
    <property type="evidence" value="ECO:0007669"/>
    <property type="project" value="InterPro"/>
</dbReference>
<feature type="region of interest" description="Disordered" evidence="4">
    <location>
        <begin position="1003"/>
        <end position="1022"/>
    </location>
</feature>
<proteinExistence type="predicted"/>
<dbReference type="Pfam" id="PF24065">
    <property type="entry name" value="REV3_N"/>
    <property type="match status" value="1"/>
</dbReference>
<dbReference type="InterPro" id="IPR030559">
    <property type="entry name" value="PolZ_Rev3"/>
</dbReference>
<dbReference type="Pfam" id="PF15735">
    <property type="entry name" value="DUF4683"/>
    <property type="match status" value="2"/>
</dbReference>
<feature type="region of interest" description="Disordered" evidence="4">
    <location>
        <begin position="1732"/>
        <end position="1763"/>
    </location>
</feature>
<reference evidence="9" key="1">
    <citation type="submission" date="2025-08" db="UniProtKB">
        <authorList>
            <consortium name="Ensembl"/>
        </authorList>
    </citation>
    <scope>IDENTIFICATION</scope>
</reference>
<feature type="compositionally biased region" description="Acidic residues" evidence="4">
    <location>
        <begin position="426"/>
        <end position="436"/>
    </location>
</feature>
<gene>
    <name evidence="9" type="primary">REV3L</name>
</gene>
<feature type="compositionally biased region" description="Basic residues" evidence="4">
    <location>
        <begin position="1897"/>
        <end position="1910"/>
    </location>
</feature>
<dbReference type="PANTHER" id="PTHR45812">
    <property type="entry name" value="DNA POLYMERASE ZETA CATALYTIC SUBUNIT"/>
    <property type="match status" value="1"/>
</dbReference>
<dbReference type="CDD" id="cd22287">
    <property type="entry name" value="REV3L_RBD"/>
    <property type="match status" value="1"/>
</dbReference>
<feature type="domain" description="DUF4683" evidence="6">
    <location>
        <begin position="783"/>
        <end position="1022"/>
    </location>
</feature>
<accession>A0A3B5KWK2</accession>
<feature type="compositionally biased region" description="Low complexity" evidence="4">
    <location>
        <begin position="1556"/>
        <end position="1573"/>
    </location>
</feature>
<reference evidence="9" key="2">
    <citation type="submission" date="2025-09" db="UniProtKB">
        <authorList>
            <consortium name="Ensembl"/>
        </authorList>
    </citation>
    <scope>IDENTIFICATION</scope>
</reference>
<dbReference type="InterPro" id="IPR056447">
    <property type="entry name" value="REV3_N"/>
</dbReference>
<evidence type="ECO:0000259" key="7">
    <source>
        <dbReference type="Pfam" id="PF24055"/>
    </source>
</evidence>
<feature type="region of interest" description="Disordered" evidence="4">
    <location>
        <begin position="1541"/>
        <end position="1594"/>
    </location>
</feature>
<dbReference type="Pfam" id="PF03104">
    <property type="entry name" value="DNA_pol_B_exo1"/>
    <property type="match status" value="1"/>
</dbReference>
<feature type="domain" description="DNA-directed DNA polymerase family B exonuclease" evidence="5">
    <location>
        <begin position="2061"/>
        <end position="2126"/>
    </location>
</feature>
<feature type="compositionally biased region" description="Basic residues" evidence="4">
    <location>
        <begin position="1119"/>
        <end position="1129"/>
    </location>
</feature>
<feature type="region of interest" description="Disordered" evidence="4">
    <location>
        <begin position="1238"/>
        <end position="1267"/>
    </location>
</feature>
<protein>
    <submittedName>
        <fullName evidence="9">REV3 like, DNA directed polymerase zeta catalytic subunit</fullName>
    </submittedName>
</protein>
<dbReference type="GO" id="GO:0042276">
    <property type="term" value="P:error-prone translesion synthesis"/>
    <property type="evidence" value="ECO:0007669"/>
    <property type="project" value="TreeGrafter"/>
</dbReference>
<feature type="domain" description="DNA polymerase zeta catalytic subunit N-terminal" evidence="8">
    <location>
        <begin position="1"/>
        <end position="55"/>
    </location>
</feature>
<feature type="region of interest" description="Disordered" evidence="4">
    <location>
        <begin position="369"/>
        <end position="437"/>
    </location>
</feature>
<dbReference type="InterPro" id="IPR056435">
    <property type="entry name" value="DPOD/Z_N"/>
</dbReference>
<evidence type="ECO:0000313" key="10">
    <source>
        <dbReference type="Proteomes" id="UP000261380"/>
    </source>
</evidence>
<keyword evidence="10" id="KW-1185">Reference proteome</keyword>
<name>A0A3B5KWK2_9TELE</name>
<feature type="compositionally biased region" description="Basic and acidic residues" evidence="4">
    <location>
        <begin position="1732"/>
        <end position="1747"/>
    </location>
</feature>
<dbReference type="SUPFAM" id="SSF53098">
    <property type="entry name" value="Ribonuclease H-like"/>
    <property type="match status" value="1"/>
</dbReference>
<feature type="domain" description="DUF4683" evidence="6">
    <location>
        <begin position="662"/>
        <end position="769"/>
    </location>
</feature>
<dbReference type="GO" id="GO:0005634">
    <property type="term" value="C:nucleus"/>
    <property type="evidence" value="ECO:0007669"/>
    <property type="project" value="UniProtKB-SubCell"/>
</dbReference>
<feature type="region of interest" description="Disordered" evidence="4">
    <location>
        <begin position="811"/>
        <end position="853"/>
    </location>
</feature>
<feature type="domain" description="DNA polymerase delta/zeta catalytic subunit N-terminal" evidence="7">
    <location>
        <begin position="56"/>
        <end position="133"/>
    </location>
</feature>
<dbReference type="Ensembl" id="ENSXCOT00000002031.1">
    <property type="protein sequence ID" value="ENSXCOP00000002001.1"/>
    <property type="gene ID" value="ENSXCOG00000001601.1"/>
</dbReference>
<dbReference type="InterPro" id="IPR032757">
    <property type="entry name" value="DUF4683"/>
</dbReference>
<feature type="region of interest" description="Disordered" evidence="4">
    <location>
        <begin position="1796"/>
        <end position="1913"/>
    </location>
</feature>
<evidence type="ECO:0000259" key="6">
    <source>
        <dbReference type="Pfam" id="PF15735"/>
    </source>
</evidence>
<evidence type="ECO:0000256" key="2">
    <source>
        <dbReference type="ARBA" id="ARBA00023242"/>
    </source>
</evidence>
<dbReference type="InterPro" id="IPR036397">
    <property type="entry name" value="RNaseH_sf"/>
</dbReference>
<evidence type="ECO:0000256" key="3">
    <source>
        <dbReference type="ARBA" id="ARBA00049244"/>
    </source>
</evidence>
<feature type="compositionally biased region" description="Basic and acidic residues" evidence="4">
    <location>
        <begin position="1130"/>
        <end position="1139"/>
    </location>
</feature>
<dbReference type="Gene3D" id="3.30.342.10">
    <property type="entry name" value="DNA Polymerase, chain B, domain 1"/>
    <property type="match status" value="1"/>
</dbReference>
<comment type="subcellular location">
    <subcellularLocation>
        <location evidence="1">Nucleus</location>
    </subcellularLocation>
</comment>
<feature type="region of interest" description="Disordered" evidence="4">
    <location>
        <begin position="757"/>
        <end position="777"/>
    </location>
</feature>
<evidence type="ECO:0000313" key="9">
    <source>
        <dbReference type="Ensembl" id="ENSXCOP00000002001.1"/>
    </source>
</evidence>
<sequence>MFAVRIVTADYYLASPIKGLDVCYSEFRESEVKKVPVVRIFGATPAGQKTCLHLHGVFPYIYVPYDGCRQQPERYMRQVAFSIDRALNVAMGNPAASTQHVFKVVLVSGMPFYGYHAKEKHFMKIYLYNPQILKRVCELLQSGAVMNKSYQPHEGHISYLLQLFMDYNLYGMNLINMAAVKFRRSQKKGKLSCRDLDSSLAGTFVRWEENALPSSLVLDDVERQSTCELEVDAVAVDILNRLDIENQIGRNPGLQAIWEDEKQRRRENNQTSQIEAPDSQGEERCSGNLFVDDEQESLSAELTLHPDLLTPDRVPCTAANAVETHRDSQPGEAGTITEQHTAACTYSQDHALIDLLAGLEDDGFHRTPLIHSSQPQSLPGASTYNCNSDEEEAGPELEKEEAELSMIMSQRWDSEHPGRTNPPSDEQQESSDEDMEWSGTHSLFLNLSIPQLDGAADESSGEAFSAQCWHMLVSPKVFTVHLEPPSSAKILLCKHPEHRPVRGLDTEEQLKNSFQLKSSPDGSNECSAGFRVNKEITYILPVKHPIPRKIANHTEVPPICMDKEDIRPLYTYNKKTSKPVEKADLEAFPFSSGKVSKNRKRYSSLETVETNRLSIFQNHSTISLCYSDLRACSAKTELELSTKERKSPILRSLTSTPSLMKEGEFIDHKEELAPESEEGDVGELKIRYEDYQENKTERTIVAQQEAHYKFFPSVILSNCLNRKKTVNKKPADTCSKPELSPTCKLKLKLPKKRLGMAGHRNKAAAAQSPISDSPVCTGLSKDVTEDRLSLDPDVSVKVSCTKSSALPGSKYTLRAKRKQNFDGTDEDQPGSSRSKNSSKFPRGQETKYQKRRKKEPPVIIKYIIINRFKGQKNMLVKMSKVNADEQLVVLTADKVEHYNKLAPLKSFWPKVPESTAIRFPVKEPKAKKSPKRKARVNNAGKKTINISPKKPLVRRGQRMKRITGCQRGPLLPSLPPPRPCYCELADDFEKEYADVMVELGYLSDRSPSPTESTPPRCWSPSDPFLNSTEQLINPLSDPCLSSASLNPCTKSVTKRGQRRSRTAKPKKSTESKRKVNMSAAKPSQVQEPKQVKARRGAASAARQRKKASNATESPAISPRPRRSRKKKTDKPKSDDLCKEDSQLLFSDGGFAPSESSSQDITSFQQPLGTDITCQSRSSASDTSMATSARFIEPKAEGCETSIMQVNQNMLAPVEMKQQGCQTTMIKVESCLEYCTAPQPPAETSNDVQKDKGCPPSVPKNGETPVLTETPSGLAVLKQLLQKRQQGQALPLQVVGTDRHAAAIAQAAVLLNPSAKHTKPIRTPSTAPRKPRVPKSTAPKEKKPRNRKSRTSSTQPDRSVKQDGSMSDDCPLFSSAPSLASCNFIEDSLSPELPQDYTFDINTIHQAEFSSPYSGNQFVLTDKNLPVKFLSDICHELPSAQAQGLEGLSQSQTERDSDVCKVRPASPELFDRSGNGEPSTNLALLQSEKHRPERQTEWDLSFCKSHTLSPFQDFHCERKEFLFSAFDPVIPLSLSSVSFVDQEGSPTSELHESIDGLTSTTPSSSPHSISSLSHVRASQLQRGTGGGAHVLKPLMSPPSRDEILSSLMDLEMSEATFQEPFCSDPSDIPNKPMEVGGRKLTVGTRLVRELQEFGGDLSLEGLHLWKTAFWVMTHPATTITSSQGAEVEQAKEEKTGLLASSASDKKVVLLPCRNPPSHERVQLWLEARKQYDSLQKERREPGKKREGADVEQENPDRTNLPDVSRCISVNVEHYGNTSSVRTRRRKKLSLSLALSPLVDTGPRSNTTTLSPVSDESTVSPQPEKQEDASNTVSPESLELPPWQEPHQLSPLAPERLGSKNSPESPSPRLPDSQERFGADQSPFPFHGADGNGGSSSPHRLHTTPFLRKRRRSTEDLEPVCSTPISYSNVILCTLQCFLCSLFSSQNQFAAINVPKKEQSQIEGPSIANSYGFKVSMQNLQDAKALHEVQYLTLMGMELHARSRRDLEPDPEFDPICALFYCLSSDAPLQGGDGTQLTGAIMVDKDHESCGPRSKAPLLVRSGVSGLQVTYAREEKMLFQELIAIMRRFDPDILLGYEVQMHSWGYLLQRAAAIGVDLCQQLSRIPGTSRTHLGGSGSRCSKLINCVITSWCLGRREKIKKMKIFFIFSLSSNETMSEYSVIVITRYDICKKLQMHLKV</sequence>
<feature type="compositionally biased region" description="Low complexity" evidence="4">
    <location>
        <begin position="1003"/>
        <end position="1016"/>
    </location>
</feature>
<evidence type="ECO:0000259" key="8">
    <source>
        <dbReference type="Pfam" id="PF24065"/>
    </source>
</evidence>
<dbReference type="InterPro" id="IPR006133">
    <property type="entry name" value="DNA-dir_DNA_pol_B_exonuc"/>
</dbReference>
<feature type="region of interest" description="Disordered" evidence="4">
    <location>
        <begin position="260"/>
        <end position="284"/>
    </location>
</feature>
<dbReference type="Pfam" id="PF24055">
    <property type="entry name" value="POL3_N"/>
    <property type="match status" value="1"/>
</dbReference>
<feature type="compositionally biased region" description="Polar residues" evidence="4">
    <location>
        <begin position="1801"/>
        <end position="1833"/>
    </location>
</feature>
<feature type="compositionally biased region" description="Polar residues" evidence="4">
    <location>
        <begin position="1350"/>
        <end position="1364"/>
    </location>
</feature>
<feature type="compositionally biased region" description="Polar residues" evidence="4">
    <location>
        <begin position="829"/>
        <end position="839"/>
    </location>
</feature>
<keyword evidence="2" id="KW-0539">Nucleus</keyword>
<feature type="compositionally biased region" description="Basic residues" evidence="4">
    <location>
        <begin position="1052"/>
        <end position="1066"/>
    </location>
</feature>
<feature type="compositionally biased region" description="Polar residues" evidence="4">
    <location>
        <begin position="370"/>
        <end position="387"/>
    </location>
</feature>
<feature type="compositionally biased region" description="Acidic residues" evidence="4">
    <location>
        <begin position="388"/>
        <end position="403"/>
    </location>
</feature>
<dbReference type="Gene3D" id="3.30.420.10">
    <property type="entry name" value="Ribonuclease H-like superfamily/Ribonuclease H"/>
    <property type="match status" value="1"/>
</dbReference>
<dbReference type="InterPro" id="IPR012337">
    <property type="entry name" value="RNaseH-like_sf"/>
</dbReference>
<evidence type="ECO:0000259" key="5">
    <source>
        <dbReference type="Pfam" id="PF03104"/>
    </source>
</evidence>
<dbReference type="Proteomes" id="UP000261380">
    <property type="component" value="Unplaced"/>
</dbReference>
<dbReference type="GeneTree" id="ENSGT00940000156226"/>
<feature type="region of interest" description="Disordered" evidence="4">
    <location>
        <begin position="1314"/>
        <end position="1371"/>
    </location>
</feature>
<feature type="region of interest" description="Disordered" evidence="4">
    <location>
        <begin position="1043"/>
        <end position="1139"/>
    </location>
</feature>
<dbReference type="STRING" id="32473.ENSXCOP00000002001"/>
<organism evidence="9 10">
    <name type="scientific">Xiphophorus couchianus</name>
    <name type="common">Monterrey platyfish</name>
    <dbReference type="NCBI Taxonomy" id="32473"/>
    <lineage>
        <taxon>Eukaryota</taxon>
        <taxon>Metazoa</taxon>
        <taxon>Chordata</taxon>
        <taxon>Craniata</taxon>
        <taxon>Vertebrata</taxon>
        <taxon>Euteleostomi</taxon>
        <taxon>Actinopterygii</taxon>
        <taxon>Neopterygii</taxon>
        <taxon>Teleostei</taxon>
        <taxon>Neoteleostei</taxon>
        <taxon>Acanthomorphata</taxon>
        <taxon>Ovalentaria</taxon>
        <taxon>Atherinomorphae</taxon>
        <taxon>Cyprinodontiformes</taxon>
        <taxon>Poeciliidae</taxon>
        <taxon>Poeciliinae</taxon>
        <taxon>Xiphophorus</taxon>
    </lineage>
</organism>
<dbReference type="GO" id="GO:0016035">
    <property type="term" value="C:zeta DNA polymerase complex"/>
    <property type="evidence" value="ECO:0007669"/>
    <property type="project" value="InterPro"/>
</dbReference>
<dbReference type="FunFam" id="3.30.342.10:FF:000002">
    <property type="entry name" value="DNA polymerase zeta catalytic subunit isoform X1"/>
    <property type="match status" value="1"/>
</dbReference>
<evidence type="ECO:0000256" key="1">
    <source>
        <dbReference type="ARBA" id="ARBA00004123"/>
    </source>
</evidence>
<dbReference type="PANTHER" id="PTHR45812:SF1">
    <property type="entry name" value="DNA POLYMERASE ZETA CATALYTIC SUBUNIT"/>
    <property type="match status" value="1"/>
</dbReference>
<evidence type="ECO:0000256" key="4">
    <source>
        <dbReference type="SAM" id="MobiDB-lite"/>
    </source>
</evidence>
<dbReference type="GO" id="GO:0003887">
    <property type="term" value="F:DNA-directed DNA polymerase activity"/>
    <property type="evidence" value="ECO:0007669"/>
    <property type="project" value="UniProtKB-EC"/>
</dbReference>
<comment type="catalytic activity">
    <reaction evidence="3">
        <text>DNA(n) + a 2'-deoxyribonucleoside 5'-triphosphate = DNA(n+1) + diphosphate</text>
        <dbReference type="Rhea" id="RHEA:22508"/>
        <dbReference type="Rhea" id="RHEA-COMP:17339"/>
        <dbReference type="Rhea" id="RHEA-COMP:17340"/>
        <dbReference type="ChEBI" id="CHEBI:33019"/>
        <dbReference type="ChEBI" id="CHEBI:61560"/>
        <dbReference type="ChEBI" id="CHEBI:173112"/>
        <dbReference type="EC" id="2.7.7.7"/>
    </reaction>
</comment>